<organism evidence="1 2">
    <name type="scientific">Boletus edulis BED1</name>
    <dbReference type="NCBI Taxonomy" id="1328754"/>
    <lineage>
        <taxon>Eukaryota</taxon>
        <taxon>Fungi</taxon>
        <taxon>Dikarya</taxon>
        <taxon>Basidiomycota</taxon>
        <taxon>Agaricomycotina</taxon>
        <taxon>Agaricomycetes</taxon>
        <taxon>Agaricomycetidae</taxon>
        <taxon>Boletales</taxon>
        <taxon>Boletineae</taxon>
        <taxon>Boletaceae</taxon>
        <taxon>Boletoideae</taxon>
        <taxon>Boletus</taxon>
    </lineage>
</organism>
<protein>
    <recommendedName>
        <fullName evidence="3">C2H2-type domain-containing protein</fullName>
    </recommendedName>
</protein>
<keyword evidence="2" id="KW-1185">Reference proteome</keyword>
<comment type="caution">
    <text evidence="1">The sequence shown here is derived from an EMBL/GenBank/DDBJ whole genome shotgun (WGS) entry which is preliminary data.</text>
</comment>
<name>A0AAD4BQL6_BOLED</name>
<gene>
    <name evidence="1" type="ORF">L210DRAFT_464423</name>
</gene>
<dbReference type="AlphaFoldDB" id="A0AAD4BQL6"/>
<evidence type="ECO:0008006" key="3">
    <source>
        <dbReference type="Google" id="ProtNLM"/>
    </source>
</evidence>
<reference evidence="1" key="1">
    <citation type="submission" date="2019-10" db="EMBL/GenBank/DDBJ databases">
        <authorList>
            <consortium name="DOE Joint Genome Institute"/>
            <person name="Kuo A."/>
            <person name="Miyauchi S."/>
            <person name="Kiss E."/>
            <person name="Drula E."/>
            <person name="Kohler A."/>
            <person name="Sanchez-Garcia M."/>
            <person name="Andreopoulos B."/>
            <person name="Barry K.W."/>
            <person name="Bonito G."/>
            <person name="Buee M."/>
            <person name="Carver A."/>
            <person name="Chen C."/>
            <person name="Cichocki N."/>
            <person name="Clum A."/>
            <person name="Culley D."/>
            <person name="Crous P.W."/>
            <person name="Fauchery L."/>
            <person name="Girlanda M."/>
            <person name="Hayes R."/>
            <person name="Keri Z."/>
            <person name="LaButti K."/>
            <person name="Lipzen A."/>
            <person name="Lombard V."/>
            <person name="Magnuson J."/>
            <person name="Maillard F."/>
            <person name="Morin E."/>
            <person name="Murat C."/>
            <person name="Nolan M."/>
            <person name="Ohm R."/>
            <person name="Pangilinan J."/>
            <person name="Pereira M."/>
            <person name="Perotto S."/>
            <person name="Peter M."/>
            <person name="Riley R."/>
            <person name="Sitrit Y."/>
            <person name="Stielow B."/>
            <person name="Szollosi G."/>
            <person name="Zifcakova L."/>
            <person name="Stursova M."/>
            <person name="Spatafora J.W."/>
            <person name="Tedersoo L."/>
            <person name="Vaario L.-M."/>
            <person name="Yamada A."/>
            <person name="Yan M."/>
            <person name="Wang P."/>
            <person name="Xu J."/>
            <person name="Bruns T."/>
            <person name="Baldrian P."/>
            <person name="Vilgalys R."/>
            <person name="Henrissat B."/>
            <person name="Grigoriev I.V."/>
            <person name="Hibbett D."/>
            <person name="Nagy L.G."/>
            <person name="Martin F.M."/>
        </authorList>
    </citation>
    <scope>NUCLEOTIDE SEQUENCE</scope>
    <source>
        <strain evidence="1">BED1</strain>
    </source>
</reference>
<evidence type="ECO:0000313" key="1">
    <source>
        <dbReference type="EMBL" id="KAF8437661.1"/>
    </source>
</evidence>
<dbReference type="EMBL" id="WHUW01000018">
    <property type="protein sequence ID" value="KAF8437661.1"/>
    <property type="molecule type" value="Genomic_DNA"/>
</dbReference>
<evidence type="ECO:0000313" key="2">
    <source>
        <dbReference type="Proteomes" id="UP001194468"/>
    </source>
</evidence>
<sequence length="133" mass="14593">MSVRIGSPVIMSYTAQLTPELTEFLLNLPAPPITCRCVTVHGDECGAVLPADRILVSKHLRDEHALGGGNSKQRVTCSWRDCSRHVLRESLIRHVLSIHLGLLTWVCPTCLKVFARKGTAHKCHPGGGMLPHL</sequence>
<proteinExistence type="predicted"/>
<accession>A0AAD4BQL6</accession>
<dbReference type="Proteomes" id="UP001194468">
    <property type="component" value="Unassembled WGS sequence"/>
</dbReference>
<reference evidence="1" key="2">
    <citation type="journal article" date="2020" name="Nat. Commun.">
        <title>Large-scale genome sequencing of mycorrhizal fungi provides insights into the early evolution of symbiotic traits.</title>
        <authorList>
            <person name="Miyauchi S."/>
            <person name="Kiss E."/>
            <person name="Kuo A."/>
            <person name="Drula E."/>
            <person name="Kohler A."/>
            <person name="Sanchez-Garcia M."/>
            <person name="Morin E."/>
            <person name="Andreopoulos B."/>
            <person name="Barry K.W."/>
            <person name="Bonito G."/>
            <person name="Buee M."/>
            <person name="Carver A."/>
            <person name="Chen C."/>
            <person name="Cichocki N."/>
            <person name="Clum A."/>
            <person name="Culley D."/>
            <person name="Crous P.W."/>
            <person name="Fauchery L."/>
            <person name="Girlanda M."/>
            <person name="Hayes R.D."/>
            <person name="Keri Z."/>
            <person name="LaButti K."/>
            <person name="Lipzen A."/>
            <person name="Lombard V."/>
            <person name="Magnuson J."/>
            <person name="Maillard F."/>
            <person name="Murat C."/>
            <person name="Nolan M."/>
            <person name="Ohm R.A."/>
            <person name="Pangilinan J."/>
            <person name="Pereira M.F."/>
            <person name="Perotto S."/>
            <person name="Peter M."/>
            <person name="Pfister S."/>
            <person name="Riley R."/>
            <person name="Sitrit Y."/>
            <person name="Stielow J.B."/>
            <person name="Szollosi G."/>
            <person name="Zifcakova L."/>
            <person name="Stursova M."/>
            <person name="Spatafora J.W."/>
            <person name="Tedersoo L."/>
            <person name="Vaario L.M."/>
            <person name="Yamada A."/>
            <person name="Yan M."/>
            <person name="Wang P."/>
            <person name="Xu J."/>
            <person name="Bruns T."/>
            <person name="Baldrian P."/>
            <person name="Vilgalys R."/>
            <person name="Dunand C."/>
            <person name="Henrissat B."/>
            <person name="Grigoriev I.V."/>
            <person name="Hibbett D."/>
            <person name="Nagy L.G."/>
            <person name="Martin F.M."/>
        </authorList>
    </citation>
    <scope>NUCLEOTIDE SEQUENCE</scope>
    <source>
        <strain evidence="1">BED1</strain>
    </source>
</reference>